<reference evidence="1" key="1">
    <citation type="submission" date="2014-11" db="EMBL/GenBank/DDBJ databases">
        <authorList>
            <person name="Amaro Gonzalez C."/>
        </authorList>
    </citation>
    <scope>NUCLEOTIDE SEQUENCE</scope>
</reference>
<protein>
    <submittedName>
        <fullName evidence="1">Uncharacterized protein</fullName>
    </submittedName>
</protein>
<accession>A0A0E9TMK9</accession>
<sequence>MPIKEPQQAALSEKRQPNLFSYPSLGTVTHSCNHELQMYYQCSSGEYWL</sequence>
<evidence type="ECO:0000313" key="1">
    <source>
        <dbReference type="EMBL" id="JAH53968.1"/>
    </source>
</evidence>
<name>A0A0E9TMK9_ANGAN</name>
<organism evidence="1">
    <name type="scientific">Anguilla anguilla</name>
    <name type="common">European freshwater eel</name>
    <name type="synonym">Muraena anguilla</name>
    <dbReference type="NCBI Taxonomy" id="7936"/>
    <lineage>
        <taxon>Eukaryota</taxon>
        <taxon>Metazoa</taxon>
        <taxon>Chordata</taxon>
        <taxon>Craniata</taxon>
        <taxon>Vertebrata</taxon>
        <taxon>Euteleostomi</taxon>
        <taxon>Actinopterygii</taxon>
        <taxon>Neopterygii</taxon>
        <taxon>Teleostei</taxon>
        <taxon>Anguilliformes</taxon>
        <taxon>Anguillidae</taxon>
        <taxon>Anguilla</taxon>
    </lineage>
</organism>
<proteinExistence type="predicted"/>
<dbReference type="AlphaFoldDB" id="A0A0E9TMK9"/>
<reference evidence="1" key="2">
    <citation type="journal article" date="2015" name="Fish Shellfish Immunol.">
        <title>Early steps in the European eel (Anguilla anguilla)-Vibrio vulnificus interaction in the gills: Role of the RtxA13 toxin.</title>
        <authorList>
            <person name="Callol A."/>
            <person name="Pajuelo D."/>
            <person name="Ebbesson L."/>
            <person name="Teles M."/>
            <person name="MacKenzie S."/>
            <person name="Amaro C."/>
        </authorList>
    </citation>
    <scope>NUCLEOTIDE SEQUENCE</scope>
</reference>
<dbReference type="EMBL" id="GBXM01054609">
    <property type="protein sequence ID" value="JAH53968.1"/>
    <property type="molecule type" value="Transcribed_RNA"/>
</dbReference>